<accession>A0A9D9IEH6</accession>
<organism evidence="2 3">
    <name type="scientific">Candidatus Cryptobacteroides faecavium</name>
    <dbReference type="NCBI Taxonomy" id="2840762"/>
    <lineage>
        <taxon>Bacteria</taxon>
        <taxon>Pseudomonadati</taxon>
        <taxon>Bacteroidota</taxon>
        <taxon>Bacteroidia</taxon>
        <taxon>Bacteroidales</taxon>
        <taxon>Candidatus Cryptobacteroides</taxon>
    </lineage>
</organism>
<dbReference type="AlphaFoldDB" id="A0A9D9IEH6"/>
<reference evidence="2" key="1">
    <citation type="submission" date="2020-10" db="EMBL/GenBank/DDBJ databases">
        <authorList>
            <person name="Gilroy R."/>
        </authorList>
    </citation>
    <scope>NUCLEOTIDE SEQUENCE</scope>
    <source>
        <strain evidence="2">B2-22910</strain>
    </source>
</reference>
<evidence type="ECO:0000313" key="2">
    <source>
        <dbReference type="EMBL" id="MBO8470173.1"/>
    </source>
</evidence>
<dbReference type="Gene3D" id="3.40.30.10">
    <property type="entry name" value="Glutaredoxin"/>
    <property type="match status" value="1"/>
</dbReference>
<evidence type="ECO:0000259" key="1">
    <source>
        <dbReference type="PROSITE" id="PS51352"/>
    </source>
</evidence>
<dbReference type="InterPro" id="IPR036249">
    <property type="entry name" value="Thioredoxin-like_sf"/>
</dbReference>
<dbReference type="PROSITE" id="PS51352">
    <property type="entry name" value="THIOREDOXIN_2"/>
    <property type="match status" value="1"/>
</dbReference>
<dbReference type="SUPFAM" id="SSF52833">
    <property type="entry name" value="Thioredoxin-like"/>
    <property type="match status" value="1"/>
</dbReference>
<dbReference type="Pfam" id="PF17127">
    <property type="entry name" value="DUF5106"/>
    <property type="match status" value="1"/>
</dbReference>
<dbReference type="EMBL" id="JADIMB010000001">
    <property type="protein sequence ID" value="MBO8470173.1"/>
    <property type="molecule type" value="Genomic_DNA"/>
</dbReference>
<dbReference type="InterPro" id="IPR033395">
    <property type="entry name" value="DUF5106"/>
</dbReference>
<reference evidence="2" key="2">
    <citation type="journal article" date="2021" name="PeerJ">
        <title>Extensive microbial diversity within the chicken gut microbiome revealed by metagenomics and culture.</title>
        <authorList>
            <person name="Gilroy R."/>
            <person name="Ravi A."/>
            <person name="Getino M."/>
            <person name="Pursley I."/>
            <person name="Horton D.L."/>
            <person name="Alikhan N.F."/>
            <person name="Baker D."/>
            <person name="Gharbi K."/>
            <person name="Hall N."/>
            <person name="Watson M."/>
            <person name="Adriaenssens E.M."/>
            <person name="Foster-Nyarko E."/>
            <person name="Jarju S."/>
            <person name="Secka A."/>
            <person name="Antonio M."/>
            <person name="Oren A."/>
            <person name="Chaudhuri R.R."/>
            <person name="La Ragione R."/>
            <person name="Hildebrand F."/>
            <person name="Pallen M.J."/>
        </authorList>
    </citation>
    <scope>NUCLEOTIDE SEQUENCE</scope>
    <source>
        <strain evidence="2">B2-22910</strain>
    </source>
</reference>
<protein>
    <submittedName>
        <fullName evidence="2">DUF5106 domain-containing protein</fullName>
    </submittedName>
</protein>
<dbReference type="Proteomes" id="UP000823603">
    <property type="component" value="Unassembled WGS sequence"/>
</dbReference>
<proteinExistence type="predicted"/>
<dbReference type="InterPro" id="IPR013766">
    <property type="entry name" value="Thioredoxin_domain"/>
</dbReference>
<gene>
    <name evidence="2" type="ORF">IAB82_00050</name>
</gene>
<evidence type="ECO:0000313" key="3">
    <source>
        <dbReference type="Proteomes" id="UP000823603"/>
    </source>
</evidence>
<name>A0A9D9IEH6_9BACT</name>
<sequence length="326" mass="36297">MEIYDNIKAVCLALAGCVITSLAGCSGGQGEISLPRPFPVPEVPSIISSGEDAMEYLAMHYWDGYTDTSAFYPCDSTMVNGVPEKDLEQAFADWTSIILKTGPEQAGRAVSSLFDRISAVETKDTSSTVFETVSALAYKYFYDPNSPVRSEDLYLPFVSRMAAYGGFTPEQRMRYEYDARMCSLNRTGTPAADFTFSDGQGRMHTLYSLDAEYTLLFFSNPGCEACKHIIGRLESDPVLGSLVSSGRLAVANIYIDEDLVSWHEYLKEYPDRWYNGYDPSFTIRTDLLYNVRAIPSLYLLDRDKTVLLKDAPEDRVFAALHAIAGQ</sequence>
<feature type="domain" description="Thioredoxin" evidence="1">
    <location>
        <begin position="185"/>
        <end position="326"/>
    </location>
</feature>
<comment type="caution">
    <text evidence="2">The sequence shown here is derived from an EMBL/GenBank/DDBJ whole genome shotgun (WGS) entry which is preliminary data.</text>
</comment>